<feature type="transmembrane region" description="Helical" evidence="6">
    <location>
        <begin position="40"/>
        <end position="58"/>
    </location>
</feature>
<sequence>MLKSNSEKPDKNKDGFRFTNDTPSLVESFRSVPVPHKARFGRRFLAFLGPGFLVSIGYMDPGNWATSIAGGSQFGYTLLAAVLMSSLMAIILQALCARFAIATGRDLAQACRDEYSKPVSFILWVLAELAVIATDLAEVIGTAIGLQLLLGIPLIWGVAITALDVFLILWLQSKGFRYLEAFIAALIFIIAASFVGQLILAQPSIAGIVSGFFPSPEIVTDQRMLYLALGILGATVMPHNLYLHTGIVQTRAFKRDEEGKKDAIKMAALDSTLALGLALLVNASILILAAAAFYDTGQGVVDDLTEAHRLLEPLLGAAIAPILFAVALIASGLASTVTATLAGQIIMEGFLRLKIPLYARRLITRGTAIVPAVFMIYAFGEKGATSLLILSQVVLSLQLPFAVVPLVMFSMDRKKMGAFRASWWMIGLAILIAMLVIALNTKLLFDFFTGAF</sequence>
<dbReference type="NCBIfam" id="NF001923">
    <property type="entry name" value="PRK00701.1"/>
    <property type="match status" value="1"/>
</dbReference>
<evidence type="ECO:0000256" key="2">
    <source>
        <dbReference type="ARBA" id="ARBA00022448"/>
    </source>
</evidence>
<dbReference type="GO" id="GO:0034755">
    <property type="term" value="P:iron ion transmembrane transport"/>
    <property type="evidence" value="ECO:0007669"/>
    <property type="project" value="TreeGrafter"/>
</dbReference>
<feature type="transmembrane region" description="Helical" evidence="6">
    <location>
        <begin position="421"/>
        <end position="439"/>
    </location>
</feature>
<feature type="transmembrane region" description="Helical" evidence="6">
    <location>
        <begin position="183"/>
        <end position="205"/>
    </location>
</feature>
<feature type="transmembrane region" description="Helical" evidence="6">
    <location>
        <begin position="121"/>
        <end position="144"/>
    </location>
</feature>
<accession>A0A3B0U9Q1</accession>
<keyword evidence="4 6" id="KW-1133">Transmembrane helix</keyword>
<comment type="subcellular location">
    <subcellularLocation>
        <location evidence="1">Membrane</location>
        <topology evidence="1">Multi-pass membrane protein</topology>
    </subcellularLocation>
</comment>
<proteinExistence type="inferred from homology"/>
<feature type="transmembrane region" description="Helical" evidence="6">
    <location>
        <begin position="362"/>
        <end position="380"/>
    </location>
</feature>
<evidence type="ECO:0000256" key="6">
    <source>
        <dbReference type="SAM" id="Phobius"/>
    </source>
</evidence>
<evidence type="ECO:0000313" key="7">
    <source>
        <dbReference type="EMBL" id="VAW25093.1"/>
    </source>
</evidence>
<dbReference type="EMBL" id="UOEQ01000580">
    <property type="protein sequence ID" value="VAW25093.1"/>
    <property type="molecule type" value="Genomic_DNA"/>
</dbReference>
<keyword evidence="5 6" id="KW-0472">Membrane</keyword>
<keyword evidence="2" id="KW-0813">Transport</keyword>
<keyword evidence="3 6" id="KW-0812">Transmembrane</keyword>
<evidence type="ECO:0000256" key="3">
    <source>
        <dbReference type="ARBA" id="ARBA00022692"/>
    </source>
</evidence>
<dbReference type="GO" id="GO:0005886">
    <property type="term" value="C:plasma membrane"/>
    <property type="evidence" value="ECO:0007669"/>
    <property type="project" value="TreeGrafter"/>
</dbReference>
<feature type="transmembrane region" description="Helical" evidence="6">
    <location>
        <begin position="78"/>
        <end position="101"/>
    </location>
</feature>
<evidence type="ECO:0000256" key="1">
    <source>
        <dbReference type="ARBA" id="ARBA00004141"/>
    </source>
</evidence>
<dbReference type="Pfam" id="PF01566">
    <property type="entry name" value="Nramp"/>
    <property type="match status" value="1"/>
</dbReference>
<dbReference type="PANTHER" id="PTHR11706">
    <property type="entry name" value="SOLUTE CARRIER PROTEIN FAMILY 11 MEMBER"/>
    <property type="match status" value="1"/>
</dbReference>
<feature type="transmembrane region" description="Helical" evidence="6">
    <location>
        <begin position="386"/>
        <end position="409"/>
    </location>
</feature>
<evidence type="ECO:0000256" key="5">
    <source>
        <dbReference type="ARBA" id="ARBA00023136"/>
    </source>
</evidence>
<organism evidence="7">
    <name type="scientific">hydrothermal vent metagenome</name>
    <dbReference type="NCBI Taxonomy" id="652676"/>
    <lineage>
        <taxon>unclassified sequences</taxon>
        <taxon>metagenomes</taxon>
        <taxon>ecological metagenomes</taxon>
    </lineage>
</organism>
<protein>
    <submittedName>
        <fullName evidence="7">Manganese transport protein MntH</fullName>
    </submittedName>
</protein>
<feature type="transmembrane region" description="Helical" evidence="6">
    <location>
        <begin position="266"/>
        <end position="294"/>
    </location>
</feature>
<dbReference type="GO" id="GO:0015086">
    <property type="term" value="F:cadmium ion transmembrane transporter activity"/>
    <property type="evidence" value="ECO:0007669"/>
    <property type="project" value="TreeGrafter"/>
</dbReference>
<dbReference type="GO" id="GO:0005384">
    <property type="term" value="F:manganese ion transmembrane transporter activity"/>
    <property type="evidence" value="ECO:0007669"/>
    <property type="project" value="TreeGrafter"/>
</dbReference>
<evidence type="ECO:0000256" key="4">
    <source>
        <dbReference type="ARBA" id="ARBA00022989"/>
    </source>
</evidence>
<dbReference type="PANTHER" id="PTHR11706:SF33">
    <property type="entry name" value="NATURAL RESISTANCE-ASSOCIATED MACROPHAGE PROTEIN 2"/>
    <property type="match status" value="1"/>
</dbReference>
<feature type="transmembrane region" description="Helical" evidence="6">
    <location>
        <begin position="150"/>
        <end position="171"/>
    </location>
</feature>
<feature type="transmembrane region" description="Helical" evidence="6">
    <location>
        <begin position="314"/>
        <end position="341"/>
    </location>
</feature>
<dbReference type="NCBIfam" id="NF037982">
    <property type="entry name" value="Nramp_1"/>
    <property type="match status" value="1"/>
</dbReference>
<dbReference type="AlphaFoldDB" id="A0A3B0U9Q1"/>
<dbReference type="HAMAP" id="MF_00221">
    <property type="entry name" value="NRAMP"/>
    <property type="match status" value="1"/>
</dbReference>
<dbReference type="InterPro" id="IPR001046">
    <property type="entry name" value="NRAMP_fam"/>
</dbReference>
<gene>
    <name evidence="7" type="ORF">MNBD_ALPHA11-2178</name>
</gene>
<feature type="transmembrane region" description="Helical" evidence="6">
    <location>
        <begin position="225"/>
        <end position="245"/>
    </location>
</feature>
<name>A0A3B0U9Q1_9ZZZZ</name>
<dbReference type="NCBIfam" id="TIGR01197">
    <property type="entry name" value="nramp"/>
    <property type="match status" value="1"/>
</dbReference>
<reference evidence="7" key="1">
    <citation type="submission" date="2018-06" db="EMBL/GenBank/DDBJ databases">
        <authorList>
            <person name="Zhirakovskaya E."/>
        </authorList>
    </citation>
    <scope>NUCLEOTIDE SEQUENCE</scope>
</reference>
<dbReference type="PRINTS" id="PR00447">
    <property type="entry name" value="NATRESASSCMP"/>
</dbReference>